<dbReference type="Gene3D" id="2.30.29.30">
    <property type="entry name" value="Pleckstrin-homology domain (PH domain)/Phosphotyrosine-binding domain (PTB)"/>
    <property type="match status" value="1"/>
</dbReference>
<feature type="compositionally biased region" description="Low complexity" evidence="1">
    <location>
        <begin position="1"/>
        <end position="12"/>
    </location>
</feature>
<gene>
    <name evidence="2" type="ORF">TCAP_04727</name>
</gene>
<dbReference type="PANTHER" id="PTHR38700:SF1">
    <property type="entry name" value="PH DOMAIN-CONTAINING PROTEIN"/>
    <property type="match status" value="1"/>
</dbReference>
<protein>
    <recommendedName>
        <fullName evidence="4">PH domain-containing protein</fullName>
    </recommendedName>
</protein>
<dbReference type="Proteomes" id="UP000236621">
    <property type="component" value="Unassembled WGS sequence"/>
</dbReference>
<dbReference type="STRING" id="45235.A0A2K3QCR2"/>
<evidence type="ECO:0000313" key="3">
    <source>
        <dbReference type="Proteomes" id="UP000236621"/>
    </source>
</evidence>
<evidence type="ECO:0008006" key="4">
    <source>
        <dbReference type="Google" id="ProtNLM"/>
    </source>
</evidence>
<dbReference type="AlphaFoldDB" id="A0A2K3QCR2"/>
<feature type="region of interest" description="Disordered" evidence="1">
    <location>
        <begin position="1"/>
        <end position="227"/>
    </location>
</feature>
<organism evidence="2 3">
    <name type="scientific">Tolypocladium capitatum</name>
    <dbReference type="NCBI Taxonomy" id="45235"/>
    <lineage>
        <taxon>Eukaryota</taxon>
        <taxon>Fungi</taxon>
        <taxon>Dikarya</taxon>
        <taxon>Ascomycota</taxon>
        <taxon>Pezizomycotina</taxon>
        <taxon>Sordariomycetes</taxon>
        <taxon>Hypocreomycetidae</taxon>
        <taxon>Hypocreales</taxon>
        <taxon>Ophiocordycipitaceae</taxon>
        <taxon>Tolypocladium</taxon>
    </lineage>
</organism>
<dbReference type="EMBL" id="NRSZ01000777">
    <property type="protein sequence ID" value="PNY25330.1"/>
    <property type="molecule type" value="Genomic_DNA"/>
</dbReference>
<feature type="region of interest" description="Disordered" evidence="1">
    <location>
        <begin position="698"/>
        <end position="922"/>
    </location>
</feature>
<feature type="compositionally biased region" description="Gly residues" evidence="1">
    <location>
        <begin position="801"/>
        <end position="810"/>
    </location>
</feature>
<dbReference type="InterPro" id="IPR011993">
    <property type="entry name" value="PH-like_dom_sf"/>
</dbReference>
<feature type="compositionally biased region" description="Low complexity" evidence="1">
    <location>
        <begin position="828"/>
        <end position="837"/>
    </location>
</feature>
<accession>A0A2K3QCR2</accession>
<dbReference type="OrthoDB" id="43122at2759"/>
<evidence type="ECO:0000313" key="2">
    <source>
        <dbReference type="EMBL" id="PNY25330.1"/>
    </source>
</evidence>
<dbReference type="PANTHER" id="PTHR38700">
    <property type="entry name" value="YALI0E22418P"/>
    <property type="match status" value="1"/>
</dbReference>
<feature type="compositionally biased region" description="Pro residues" evidence="1">
    <location>
        <begin position="13"/>
        <end position="23"/>
    </location>
</feature>
<evidence type="ECO:0000256" key="1">
    <source>
        <dbReference type="SAM" id="MobiDB-lite"/>
    </source>
</evidence>
<reference evidence="2 3" key="1">
    <citation type="submission" date="2017-08" db="EMBL/GenBank/DDBJ databases">
        <title>Harnessing the power of phylogenomics to disentangle the directionality and signatures of interkingdom host jumping in the parasitic fungal genus Tolypocladium.</title>
        <authorList>
            <person name="Quandt C.A."/>
            <person name="Patterson W."/>
            <person name="Spatafora J.W."/>
        </authorList>
    </citation>
    <scope>NUCLEOTIDE SEQUENCE [LARGE SCALE GENOMIC DNA]</scope>
    <source>
        <strain evidence="2 3">CBS 113982</strain>
    </source>
</reference>
<comment type="caution">
    <text evidence="2">The sequence shown here is derived from an EMBL/GenBank/DDBJ whole genome shotgun (WGS) entry which is preliminary data.</text>
</comment>
<feature type="region of interest" description="Disordered" evidence="1">
    <location>
        <begin position="603"/>
        <end position="681"/>
    </location>
</feature>
<feature type="compositionally biased region" description="Pro residues" evidence="1">
    <location>
        <begin position="111"/>
        <end position="124"/>
    </location>
</feature>
<keyword evidence="3" id="KW-1185">Reference proteome</keyword>
<dbReference type="Gene3D" id="3.10.20.90">
    <property type="entry name" value="Phosphatidylinositol 3-kinase Catalytic Subunit, Chain A, domain 1"/>
    <property type="match status" value="1"/>
</dbReference>
<feature type="compositionally biased region" description="Pro residues" evidence="1">
    <location>
        <begin position="201"/>
        <end position="210"/>
    </location>
</feature>
<feature type="compositionally biased region" description="Basic and acidic residues" evidence="1">
    <location>
        <begin position="790"/>
        <end position="800"/>
    </location>
</feature>
<feature type="compositionally biased region" description="Basic and acidic residues" evidence="1">
    <location>
        <begin position="211"/>
        <end position="227"/>
    </location>
</feature>
<name>A0A2K3QCR2_9HYPO</name>
<feature type="region of interest" description="Disordered" evidence="1">
    <location>
        <begin position="315"/>
        <end position="335"/>
    </location>
</feature>
<sequence>MASELAPVAPVAPVAPAPPPPPATASRYRSLRGKSVSSPRAFDVFRDSCSSDDESRGSSGSAGGSAGSSSQGRPDSDTPRRRSKSAANPPRRGPSSVFIAAPPTSGTRQPLPDPAAPLPTPVLGPRPVNLTLRPGLAAPEHLEPAIESVKGTLPKPDQPTADPEQERDAAAAPQQTQPRQHHREHQGPPPQQPQQPRREAPAPPTAPSPPPRDDEHEDAARLADEVARLEAETDRILAEQEKLDLARLQATPLVTPPPKPKRSLLNLDKLAFLSMSRGWRSNASSSQPSTPSTLAPSIFSPSSFSPSSFSPTLGRFSRGSSVDDSPSPVGMNFIQPGGKGIVPQIDAPTSAINGGDRRITVRCLSSTITLPVTAETSPVDMLHATAEVTKHHIIPATCVVIECYSVLGLERRLRRYERLRDVLNSWDNDQQNSLLILPCDSAKDDQDLELGSVPRTEAPPPGFCVQLHHSSRPGKWNKRWVTLLESGQMFVSKRPDAAPSDKDSTVVCHLSDFDIYAPKESEMRRNLKPPNKFCYAIKSQQKTVVFPNGENFVHFFSTDDDKLARRFYELVHGWRSWYLVNRMVDLARKDKAPRITYSPLVGRATSRRSGNGGDKGMRASIGEAGEPPMDAGGFKGPDITNVPPIRRTLTKQSVRESPRSKGLARAQEPSPPASKTPTEREFSANGLLGEAYDKRRQVEPANAQAQGPAPKVDGPFTEGPSLLNGGVATSADGAGKDKHEAKSWFPSAAEHTARLRSQSIRHHRRPVTADAVGLARRDRQPAPLLNLGKDFPEPPPRFRDVGGGGGGGGNRHPAGQPLIDFATGGQGQQPRHGPPQRTVSRRGHPAPSAGAPFPPHQQQSMRSRSRSTAGSSLASGSWRFSPEEQPSVPPLPSRSGRRDRHGEPSRGGPAPRFAEPLVNRAR</sequence>
<proteinExistence type="predicted"/>